<sequence>MRKNISEEEFMKRLNMMREVYLEKQEFKEKLAKHPEYKEKFYEKFSSNEAKRARMKRKMAQLEFKRCQRMIDNKSCTDIDEKLAMQKALFKQKYKDLNNL</sequence>
<dbReference type="EMBL" id="MKIR01000024">
    <property type="protein sequence ID" value="OFI48707.1"/>
    <property type="molecule type" value="Genomic_DNA"/>
</dbReference>
<dbReference type="RefSeq" id="WP_070787685.1">
    <property type="nucleotide sequence ID" value="NZ_MKIR01000024.1"/>
</dbReference>
<dbReference type="Proteomes" id="UP000178622">
    <property type="component" value="Unassembled WGS sequence"/>
</dbReference>
<dbReference type="OrthoDB" id="9835266at2"/>
<gene>
    <name evidence="1" type="ORF">BG261_07380</name>
</gene>
<protein>
    <submittedName>
        <fullName evidence="1">Uncharacterized protein</fullName>
    </submittedName>
</protein>
<evidence type="ECO:0000313" key="2">
    <source>
        <dbReference type="Proteomes" id="UP000178622"/>
    </source>
</evidence>
<dbReference type="STRING" id="1859473.BG261_07380"/>
<keyword evidence="2" id="KW-1185">Reference proteome</keyword>
<organism evidence="1 2">
    <name type="scientific">Floricoccus tropicus</name>
    <dbReference type="NCBI Taxonomy" id="1859473"/>
    <lineage>
        <taxon>Bacteria</taxon>
        <taxon>Bacillati</taxon>
        <taxon>Bacillota</taxon>
        <taxon>Bacilli</taxon>
        <taxon>Lactobacillales</taxon>
        <taxon>Streptococcaceae</taxon>
        <taxon>Floricoccus</taxon>
    </lineage>
</organism>
<evidence type="ECO:0000313" key="1">
    <source>
        <dbReference type="EMBL" id="OFI48707.1"/>
    </source>
</evidence>
<reference evidence="2" key="1">
    <citation type="submission" date="2016-09" db="EMBL/GenBank/DDBJ databases">
        <title>Draft genome sequence of a novel species of the family Streptococcaceae isolated from flowers.</title>
        <authorList>
            <person name="Chuah L.-O."/>
            <person name="Yap K.-P."/>
            <person name="Thong K.L."/>
            <person name="Liong M.T."/>
            <person name="Ahmad R."/>
            <person name="Rusul G."/>
        </authorList>
    </citation>
    <scope>NUCLEOTIDE SEQUENCE [LARGE SCALE GENOMIC DNA]</scope>
    <source>
        <strain evidence="2">DF1</strain>
    </source>
</reference>
<accession>A0A1E8GKJ3</accession>
<dbReference type="AlphaFoldDB" id="A0A1E8GKJ3"/>
<name>A0A1E8GKJ3_9LACT</name>
<comment type="caution">
    <text evidence="1">The sequence shown here is derived from an EMBL/GenBank/DDBJ whole genome shotgun (WGS) entry which is preliminary data.</text>
</comment>
<proteinExistence type="predicted"/>